<reference evidence="2" key="1">
    <citation type="submission" date="2016-10" db="EMBL/GenBank/DDBJ databases">
        <authorList>
            <person name="Varghese N."/>
            <person name="Submissions S."/>
        </authorList>
    </citation>
    <scope>NUCLEOTIDE SEQUENCE [LARGE SCALE GENOMIC DNA]</scope>
    <source>
        <strain evidence="2">S1b</strain>
    </source>
</reference>
<dbReference type="AlphaFoldDB" id="A0A1H9V214"/>
<proteinExistence type="predicted"/>
<sequence length="62" mass="7241">KVFNNLYEVLKIYGEKESCSGEECGSFLSFIEQITQNSRKPKHFLLEFNLQHIIKFPEMNGS</sequence>
<feature type="non-terminal residue" evidence="1">
    <location>
        <position position="1"/>
    </location>
</feature>
<accession>A0A1H9V214</accession>
<name>A0A1H9V214_9FIRM</name>
<dbReference type="EMBL" id="FOGW01000058">
    <property type="protein sequence ID" value="SES15601.1"/>
    <property type="molecule type" value="Genomic_DNA"/>
</dbReference>
<evidence type="ECO:0000313" key="1">
    <source>
        <dbReference type="EMBL" id="SES15601.1"/>
    </source>
</evidence>
<dbReference type="Proteomes" id="UP000182471">
    <property type="component" value="Unassembled WGS sequence"/>
</dbReference>
<dbReference type="RefSeq" id="WP_207645467.1">
    <property type="nucleotide sequence ID" value="NZ_FOGW01000058.1"/>
</dbReference>
<evidence type="ECO:0000313" key="2">
    <source>
        <dbReference type="Proteomes" id="UP000182471"/>
    </source>
</evidence>
<protein>
    <submittedName>
        <fullName evidence="1">Uncharacterized protein</fullName>
    </submittedName>
</protein>
<gene>
    <name evidence="1" type="ORF">SAMN02910429_02357</name>
</gene>
<organism evidence="1 2">
    <name type="scientific">Lachnobacterium bovis</name>
    <dbReference type="NCBI Taxonomy" id="140626"/>
    <lineage>
        <taxon>Bacteria</taxon>
        <taxon>Bacillati</taxon>
        <taxon>Bacillota</taxon>
        <taxon>Clostridia</taxon>
        <taxon>Lachnospirales</taxon>
        <taxon>Lachnospiraceae</taxon>
        <taxon>Lachnobacterium</taxon>
    </lineage>
</organism>
<keyword evidence="2" id="KW-1185">Reference proteome</keyword>